<dbReference type="AlphaFoldDB" id="A0A0K1ER60"/>
<dbReference type="Gene3D" id="3.30.70.360">
    <property type="match status" value="1"/>
</dbReference>
<dbReference type="GO" id="GO:0008777">
    <property type="term" value="F:acetylornithine deacetylase activity"/>
    <property type="evidence" value="ECO:0007669"/>
    <property type="project" value="UniProtKB-EC"/>
</dbReference>
<evidence type="ECO:0000256" key="4">
    <source>
        <dbReference type="ARBA" id="ARBA00022571"/>
    </source>
</evidence>
<dbReference type="EMBL" id="CP012159">
    <property type="protein sequence ID" value="AKT43132.1"/>
    <property type="molecule type" value="Genomic_DNA"/>
</dbReference>
<sequence length="384" mass="40803">MTPREILAHLVRFPTVSRDSNLPLLDFVEDLLRGHGISCVRVPNDDGTKANLYATVGPAVPGGIVLSGHTDVVPVDGQPWDTDPFTLVERGGRLHGRGAVDMKAFIALALALVPEMKALKRPVHLAFSYDEEVGCQGAPRMIREISARVPRPAAVIVGEPTGMQVATAHKGIAVYRTVVTGHEAHSSQTHRGVSAVSTAARLITWLDDRARERMASAPKDSGFEPPCTTIHVGKVHGGTAINIIARHCELWWDVRTLPGDDAAAIASALTDYAEVSLLPEMRRVAPEVAITTEALLGAPPLRDEPGSPAVALALALTGSNTTGRVPFATEAGLFQEAGIPAVVCGPGSIDQAHQPNEYITLEQLDAGEAFLRRLIAQLSARAES</sequence>
<dbReference type="PANTHER" id="PTHR43808:SF31">
    <property type="entry name" value="N-ACETYL-L-CITRULLINE DEACETYLASE"/>
    <property type="match status" value="1"/>
</dbReference>
<keyword evidence="12" id="KW-1185">Reference proteome</keyword>
<evidence type="ECO:0000256" key="6">
    <source>
        <dbReference type="ARBA" id="ARBA00022723"/>
    </source>
</evidence>
<name>A0A0K1ER60_CHOCO</name>
<reference evidence="11 12" key="1">
    <citation type="submission" date="2015-07" db="EMBL/GenBank/DDBJ databases">
        <title>Genome analysis of myxobacterium Chondromyces crocatus Cm c5 reveals a high potential for natural compound synthesis and the genetic basis for the loss of fruiting body formation.</title>
        <authorList>
            <person name="Zaburannyi N."/>
            <person name="Bunk B."/>
            <person name="Maier J."/>
            <person name="Overmann J."/>
            <person name="Mueller R."/>
        </authorList>
    </citation>
    <scope>NUCLEOTIDE SEQUENCE [LARGE SCALE GENOMIC DNA]</scope>
    <source>
        <strain evidence="11 12">Cm c5</strain>
    </source>
</reference>
<keyword evidence="8" id="KW-0862">Zinc</keyword>
<keyword evidence="6" id="KW-0479">Metal-binding</keyword>
<dbReference type="PATRIC" id="fig|52.7.peg.8088"/>
<dbReference type="PANTHER" id="PTHR43808">
    <property type="entry name" value="ACETYLORNITHINE DEACETYLASE"/>
    <property type="match status" value="1"/>
</dbReference>
<dbReference type="Pfam" id="PF01546">
    <property type="entry name" value="Peptidase_M20"/>
    <property type="match status" value="1"/>
</dbReference>
<evidence type="ECO:0000256" key="7">
    <source>
        <dbReference type="ARBA" id="ARBA00022801"/>
    </source>
</evidence>
<dbReference type="STRING" id="52.CMC5_073600"/>
<keyword evidence="4" id="KW-0055">Arginine biosynthesis</keyword>
<evidence type="ECO:0000256" key="3">
    <source>
        <dbReference type="ARBA" id="ARBA00022490"/>
    </source>
</evidence>
<keyword evidence="7 11" id="KW-0378">Hydrolase</keyword>
<protein>
    <submittedName>
        <fullName evidence="11">Acetylornithine deacetylase</fullName>
        <ecNumber evidence="11">3.5.1.16</ecNumber>
    </submittedName>
</protein>
<evidence type="ECO:0000313" key="12">
    <source>
        <dbReference type="Proteomes" id="UP000067626"/>
    </source>
</evidence>
<proteinExistence type="inferred from homology"/>
<dbReference type="PROSITE" id="PS00759">
    <property type="entry name" value="ARGE_DAPE_CPG2_2"/>
    <property type="match status" value="1"/>
</dbReference>
<dbReference type="Proteomes" id="UP000067626">
    <property type="component" value="Chromosome"/>
</dbReference>
<dbReference type="OrthoDB" id="5486471at2"/>
<dbReference type="KEGG" id="ccro:CMC5_073600"/>
<dbReference type="NCBIfam" id="TIGR01892">
    <property type="entry name" value="AcOrn-deacetyl"/>
    <property type="match status" value="1"/>
</dbReference>
<evidence type="ECO:0000256" key="5">
    <source>
        <dbReference type="ARBA" id="ARBA00022605"/>
    </source>
</evidence>
<feature type="domain" description="Peptidase M20 dimerisation" evidence="10">
    <location>
        <begin position="167"/>
        <end position="274"/>
    </location>
</feature>
<dbReference type="InterPro" id="IPR001261">
    <property type="entry name" value="ArgE/DapE_CS"/>
</dbReference>
<dbReference type="Gene3D" id="3.40.630.10">
    <property type="entry name" value="Zn peptidases"/>
    <property type="match status" value="1"/>
</dbReference>
<dbReference type="NCBIfam" id="NF005710">
    <property type="entry name" value="PRK07522.1"/>
    <property type="match status" value="1"/>
</dbReference>
<keyword evidence="5" id="KW-0028">Amino-acid biosynthesis</keyword>
<keyword evidence="3" id="KW-0963">Cytoplasm</keyword>
<gene>
    <name evidence="11" type="primary">argE</name>
    <name evidence="11" type="ORF">CMC5_073600</name>
</gene>
<dbReference type="InterPro" id="IPR050072">
    <property type="entry name" value="Peptidase_M20A"/>
</dbReference>
<evidence type="ECO:0000259" key="10">
    <source>
        <dbReference type="Pfam" id="PF07687"/>
    </source>
</evidence>
<evidence type="ECO:0000256" key="9">
    <source>
        <dbReference type="ARBA" id="ARBA00023285"/>
    </source>
</evidence>
<dbReference type="SUPFAM" id="SSF53187">
    <property type="entry name" value="Zn-dependent exopeptidases"/>
    <property type="match status" value="1"/>
</dbReference>
<dbReference type="InterPro" id="IPR036264">
    <property type="entry name" value="Bact_exopeptidase_dim_dom"/>
</dbReference>
<dbReference type="InterPro" id="IPR002933">
    <property type="entry name" value="Peptidase_M20"/>
</dbReference>
<accession>A0A0K1ER60</accession>
<evidence type="ECO:0000256" key="1">
    <source>
        <dbReference type="ARBA" id="ARBA00001947"/>
    </source>
</evidence>
<evidence type="ECO:0000256" key="2">
    <source>
        <dbReference type="ARBA" id="ARBA00005691"/>
    </source>
</evidence>
<dbReference type="RefSeq" id="WP_050434654.1">
    <property type="nucleotide sequence ID" value="NZ_CP012159.1"/>
</dbReference>
<evidence type="ECO:0000313" key="11">
    <source>
        <dbReference type="EMBL" id="AKT43132.1"/>
    </source>
</evidence>
<comment type="similarity">
    <text evidence="2">Belongs to the peptidase M20A family. ArgE subfamily.</text>
</comment>
<comment type="cofactor">
    <cofactor evidence="1">
        <name>Zn(2+)</name>
        <dbReference type="ChEBI" id="CHEBI:29105"/>
    </cofactor>
</comment>
<dbReference type="GO" id="GO:0006526">
    <property type="term" value="P:L-arginine biosynthetic process"/>
    <property type="evidence" value="ECO:0007669"/>
    <property type="project" value="UniProtKB-KW"/>
</dbReference>
<dbReference type="SUPFAM" id="SSF55031">
    <property type="entry name" value="Bacterial exopeptidase dimerisation domain"/>
    <property type="match status" value="1"/>
</dbReference>
<dbReference type="GO" id="GO:0046872">
    <property type="term" value="F:metal ion binding"/>
    <property type="evidence" value="ECO:0007669"/>
    <property type="project" value="UniProtKB-KW"/>
</dbReference>
<dbReference type="InterPro" id="IPR010169">
    <property type="entry name" value="AcOrn-deacetyl"/>
</dbReference>
<dbReference type="EC" id="3.5.1.16" evidence="11"/>
<dbReference type="CDD" id="cd03894">
    <property type="entry name" value="M20_ArgE"/>
    <property type="match status" value="1"/>
</dbReference>
<dbReference type="InterPro" id="IPR011650">
    <property type="entry name" value="Peptidase_M20_dimer"/>
</dbReference>
<keyword evidence="9" id="KW-0170">Cobalt</keyword>
<evidence type="ECO:0000256" key="8">
    <source>
        <dbReference type="ARBA" id="ARBA00022833"/>
    </source>
</evidence>
<organism evidence="11 12">
    <name type="scientific">Chondromyces crocatus</name>
    <dbReference type="NCBI Taxonomy" id="52"/>
    <lineage>
        <taxon>Bacteria</taxon>
        <taxon>Pseudomonadati</taxon>
        <taxon>Myxococcota</taxon>
        <taxon>Polyangia</taxon>
        <taxon>Polyangiales</taxon>
        <taxon>Polyangiaceae</taxon>
        <taxon>Chondromyces</taxon>
    </lineage>
</organism>
<dbReference type="Pfam" id="PF07687">
    <property type="entry name" value="M20_dimer"/>
    <property type="match status" value="1"/>
</dbReference>